<comment type="caution">
    <text evidence="1">The sequence shown here is derived from an EMBL/GenBank/DDBJ whole genome shotgun (WGS) entry which is preliminary data.</text>
</comment>
<evidence type="ECO:0000313" key="1">
    <source>
        <dbReference type="EMBL" id="RJP20536.1"/>
    </source>
</evidence>
<dbReference type="EMBL" id="QZKU01000076">
    <property type="protein sequence ID" value="RJP20536.1"/>
    <property type="molecule type" value="Genomic_DNA"/>
</dbReference>
<accession>A0A3A4NR52</accession>
<reference evidence="1 2" key="1">
    <citation type="journal article" date="2017" name="ISME J.">
        <title>Energy and carbon metabolisms in a deep terrestrial subsurface fluid microbial community.</title>
        <authorList>
            <person name="Momper L."/>
            <person name="Jungbluth S.P."/>
            <person name="Lee M.D."/>
            <person name="Amend J.P."/>
        </authorList>
    </citation>
    <scope>NUCLEOTIDE SEQUENCE [LARGE SCALE GENOMIC DNA]</scope>
    <source>
        <strain evidence="1">SURF_5</strain>
    </source>
</reference>
<dbReference type="AlphaFoldDB" id="A0A3A4NR52"/>
<protein>
    <submittedName>
        <fullName evidence="1">Uncharacterized protein</fullName>
    </submittedName>
</protein>
<proteinExistence type="predicted"/>
<sequence>MRISFRNVIFCTMQGGGINAQNYLLLGFDLLILLVIYSRHAAGAISLNISLTSNNPITSIRGASLVDASERMPLYHWRKL</sequence>
<name>A0A3A4NR52_ABYX5</name>
<evidence type="ECO:0000313" key="2">
    <source>
        <dbReference type="Proteomes" id="UP000265882"/>
    </source>
</evidence>
<organism evidence="1 2">
    <name type="scientific">Abyssobacteria bacterium (strain SURF_5)</name>
    <dbReference type="NCBI Taxonomy" id="2093360"/>
    <lineage>
        <taxon>Bacteria</taxon>
        <taxon>Pseudomonadati</taxon>
        <taxon>Candidatus Hydrogenedentota</taxon>
        <taxon>Candidatus Abyssobacteria</taxon>
    </lineage>
</organism>
<gene>
    <name evidence="1" type="ORF">C4520_11240</name>
</gene>
<dbReference type="Proteomes" id="UP000265882">
    <property type="component" value="Unassembled WGS sequence"/>
</dbReference>